<dbReference type="AlphaFoldDB" id="A0AA86NSS3"/>
<name>A0AA86NSS3_9EUKA</name>
<gene>
    <name evidence="1" type="ORF">HINF_LOCUS12426</name>
    <name evidence="2" type="ORF">HINF_LOCUS75149</name>
</gene>
<evidence type="ECO:0000313" key="2">
    <source>
        <dbReference type="EMBL" id="CAL6108821.1"/>
    </source>
</evidence>
<reference evidence="1" key="1">
    <citation type="submission" date="2023-06" db="EMBL/GenBank/DDBJ databases">
        <authorList>
            <person name="Kurt Z."/>
        </authorList>
    </citation>
    <scope>NUCLEOTIDE SEQUENCE</scope>
</reference>
<reference evidence="2 3" key="2">
    <citation type="submission" date="2024-07" db="EMBL/GenBank/DDBJ databases">
        <authorList>
            <person name="Akdeniz Z."/>
        </authorList>
    </citation>
    <scope>NUCLEOTIDE SEQUENCE [LARGE SCALE GENOMIC DNA]</scope>
</reference>
<proteinExistence type="predicted"/>
<sequence length="741" mass="81976">MLSSIILFKQVKTSLQLNKCTKAIEVDGQQYQYCSKQLGLNQHIINTQLSILQNSANIFINTKYTKQTIVILDIFSVNVFAVFGFADNNHIIENGLINVSLNVNVSQAALICMQCQLVIRSSQLIFIANGQILSAVSINVLFLMKLVNSSVQFRFQSLQGSGLVSQITESVTISLVDVKINGYNSVQSTNNGNFASKLLVDLEVNLANVQLCTNEDKTVGFGISYLKINGIQFSNCQNSCQSGSYYSYGVCVQQLVHGEMAANDTLICVDPFEFKSYIAQCSCKDGYMLNMTYCIPVVVSITNLDETMHDLNEKASQNIQQQKIYLEQMIITNTTTIQQYLNGNISNLNSSISQKLVDVEANMQNNVSQLQQQIKANISEIQIMMANNRSILESYTVNNISQLQEKIYHNLTGLNNTIQIEIQQVNQSANQIASDLQALQTNFQQVVTDQSVNNSNQQTQIGALNSGVLQLQNSQQQLRSDLVYLNTSFNSQIQNLNTQVGQIDTNVASLTSKTTNQYNQQQAQLANLDQYLANNISNLNTNIQGQIQILRQADSTISSSLTQLLSQFSSFSSDSTQNNTNQQNQINSLQSTASAQQTQQSLLQSNIQQLNTTLTGQVNNLYTQISSINSSITNLDSQLSTQFSSQQSQLTQLTSNLQTTNNNLNNLNTSISQLTFTTQINQEAVLRAQSDSQIQGQINSAISENSNTNILIQAVQTAIQKQINDFNIYAAANYATKAQLV</sequence>
<organism evidence="1">
    <name type="scientific">Hexamita inflata</name>
    <dbReference type="NCBI Taxonomy" id="28002"/>
    <lineage>
        <taxon>Eukaryota</taxon>
        <taxon>Metamonada</taxon>
        <taxon>Diplomonadida</taxon>
        <taxon>Hexamitidae</taxon>
        <taxon>Hexamitinae</taxon>
        <taxon>Hexamita</taxon>
    </lineage>
</organism>
<dbReference type="Gene3D" id="1.20.120.20">
    <property type="entry name" value="Apolipoprotein"/>
    <property type="match status" value="1"/>
</dbReference>
<protein>
    <submittedName>
        <fullName evidence="1">Uncharacterized protein</fullName>
    </submittedName>
</protein>
<evidence type="ECO:0000313" key="1">
    <source>
        <dbReference type="EMBL" id="CAI9924781.1"/>
    </source>
</evidence>
<dbReference type="EMBL" id="CAXDID020000658">
    <property type="protein sequence ID" value="CAL6108821.1"/>
    <property type="molecule type" value="Genomic_DNA"/>
</dbReference>
<comment type="caution">
    <text evidence="1">The sequence shown here is derived from an EMBL/GenBank/DDBJ whole genome shotgun (WGS) entry which is preliminary data.</text>
</comment>
<dbReference type="Proteomes" id="UP001642409">
    <property type="component" value="Unassembled WGS sequence"/>
</dbReference>
<dbReference type="EMBL" id="CATOUU010000322">
    <property type="protein sequence ID" value="CAI9924781.1"/>
    <property type="molecule type" value="Genomic_DNA"/>
</dbReference>
<keyword evidence="3" id="KW-1185">Reference proteome</keyword>
<evidence type="ECO:0000313" key="3">
    <source>
        <dbReference type="Proteomes" id="UP001642409"/>
    </source>
</evidence>
<accession>A0AA86NSS3</accession>